<dbReference type="InterPro" id="IPR003265">
    <property type="entry name" value="HhH-GPD_domain"/>
</dbReference>
<dbReference type="PANTHER" id="PTHR10242:SF2">
    <property type="entry name" value="N-GLYCOSYLASE_DNA LYASE"/>
    <property type="match status" value="1"/>
</dbReference>
<proteinExistence type="inferred from homology"/>
<keyword evidence="5" id="KW-0540">Nuclease</keyword>
<organism evidence="5 6">
    <name type="scientific">Streptacidiphilus fuscans</name>
    <dbReference type="NCBI Taxonomy" id="2789292"/>
    <lineage>
        <taxon>Bacteria</taxon>
        <taxon>Bacillati</taxon>
        <taxon>Actinomycetota</taxon>
        <taxon>Actinomycetes</taxon>
        <taxon>Kitasatosporales</taxon>
        <taxon>Streptomycetaceae</taxon>
        <taxon>Streptacidiphilus</taxon>
    </lineage>
</organism>
<reference evidence="5" key="1">
    <citation type="submission" date="2020-11" db="EMBL/GenBank/DDBJ databases">
        <title>Isolation and identification of active actinomycetes.</title>
        <authorList>
            <person name="Yu B."/>
        </authorList>
    </citation>
    <scope>NUCLEOTIDE SEQUENCE</scope>
    <source>
        <strain evidence="5">NEAU-YB345</strain>
    </source>
</reference>
<dbReference type="AlphaFoldDB" id="A0A931B7Y2"/>
<dbReference type="SMART" id="SM00478">
    <property type="entry name" value="ENDO3c"/>
    <property type="match status" value="1"/>
</dbReference>
<dbReference type="RefSeq" id="WP_196197019.1">
    <property type="nucleotide sequence ID" value="NZ_JADPRT010000013.1"/>
</dbReference>
<dbReference type="InterPro" id="IPR052054">
    <property type="entry name" value="Oxidative_DNA_repair_enzyme"/>
</dbReference>
<evidence type="ECO:0000313" key="5">
    <source>
        <dbReference type="EMBL" id="MBF9071863.1"/>
    </source>
</evidence>
<evidence type="ECO:0000256" key="2">
    <source>
        <dbReference type="ARBA" id="ARBA00012720"/>
    </source>
</evidence>
<keyword evidence="5" id="KW-0378">Hydrolase</keyword>
<evidence type="ECO:0000313" key="6">
    <source>
        <dbReference type="Proteomes" id="UP000657385"/>
    </source>
</evidence>
<comment type="similarity">
    <text evidence="1">Belongs to the type-1 OGG1 family.</text>
</comment>
<keyword evidence="5" id="KW-0255">Endonuclease</keyword>
<feature type="domain" description="HhH-GPD" evidence="4">
    <location>
        <begin position="139"/>
        <end position="303"/>
    </location>
</feature>
<keyword evidence="6" id="KW-1185">Reference proteome</keyword>
<dbReference type="EMBL" id="JADPRT010000013">
    <property type="protein sequence ID" value="MBF9071863.1"/>
    <property type="molecule type" value="Genomic_DNA"/>
</dbReference>
<evidence type="ECO:0000259" key="4">
    <source>
        <dbReference type="SMART" id="SM00478"/>
    </source>
</evidence>
<gene>
    <name evidence="5" type="ORF">I2501_27950</name>
</gene>
<dbReference type="EC" id="4.2.99.18" evidence="2"/>
<dbReference type="Proteomes" id="UP000657385">
    <property type="component" value="Unassembled WGS sequence"/>
</dbReference>
<dbReference type="GO" id="GO:0140078">
    <property type="term" value="F:class I DNA-(apurinic or apyrimidinic site) endonuclease activity"/>
    <property type="evidence" value="ECO:0007669"/>
    <property type="project" value="UniProtKB-EC"/>
</dbReference>
<evidence type="ECO:0000256" key="3">
    <source>
        <dbReference type="ARBA" id="ARBA00044632"/>
    </source>
</evidence>
<comment type="catalytic activity">
    <reaction evidence="3">
        <text>2'-deoxyribonucleotide-(2'-deoxyribose 5'-phosphate)-2'-deoxyribonucleotide-DNA = a 3'-end 2'-deoxyribonucleotide-(2,3-dehydro-2,3-deoxyribose 5'-phosphate)-DNA + a 5'-end 5'-phospho-2'-deoxyribonucleoside-DNA + H(+)</text>
        <dbReference type="Rhea" id="RHEA:66592"/>
        <dbReference type="Rhea" id="RHEA-COMP:13180"/>
        <dbReference type="Rhea" id="RHEA-COMP:16897"/>
        <dbReference type="Rhea" id="RHEA-COMP:17067"/>
        <dbReference type="ChEBI" id="CHEBI:15378"/>
        <dbReference type="ChEBI" id="CHEBI:136412"/>
        <dbReference type="ChEBI" id="CHEBI:157695"/>
        <dbReference type="ChEBI" id="CHEBI:167181"/>
        <dbReference type="EC" id="4.2.99.18"/>
    </reaction>
</comment>
<sequence length="326" mass="36691">MTPRHLPQVDTIELAIAGPFDFRHTLWKPSHFATALEAHTQAETWRTFRVDTLVCGVHMRQGSPNVLVADVFSDGEWKPEHRHHLTQRLTTSYGLDEGLEAFTELAAQVPAMRQPLADLTGMRQSCPEDLFEIAVIAMLLQNTTIARTTQMMRNLLSHYGHLVHFAGLTLRSFFTPQEIAHIPAETYKAADRLGYRDKYLPNFSKFFIANHTGQLGDNRDELMDRFQEIKGVGPYTAAVIASHASRDPAALGLDVWNRKILARKLLDKDDAEATEVHDTIGQLFPGNQGLAALYLIEHEYLRAPVVPLLKPDQLPAWNRELEGQAA</sequence>
<protein>
    <recommendedName>
        <fullName evidence="2">DNA-(apurinic or apyrimidinic site) lyase</fullName>
        <ecNumber evidence="2">4.2.99.18</ecNumber>
    </recommendedName>
</protein>
<dbReference type="Gene3D" id="1.10.340.30">
    <property type="entry name" value="Hypothetical protein, domain 2"/>
    <property type="match status" value="1"/>
</dbReference>
<comment type="caution">
    <text evidence="5">The sequence shown here is derived from an EMBL/GenBank/DDBJ whole genome shotgun (WGS) entry which is preliminary data.</text>
</comment>
<dbReference type="GO" id="GO:0006284">
    <property type="term" value="P:base-excision repair"/>
    <property type="evidence" value="ECO:0007669"/>
    <property type="project" value="InterPro"/>
</dbReference>
<name>A0A931B7Y2_9ACTN</name>
<accession>A0A931B7Y2</accession>
<dbReference type="CDD" id="cd00056">
    <property type="entry name" value="ENDO3c"/>
    <property type="match status" value="1"/>
</dbReference>
<dbReference type="InterPro" id="IPR011257">
    <property type="entry name" value="DNA_glycosylase"/>
</dbReference>
<evidence type="ECO:0000256" key="1">
    <source>
        <dbReference type="ARBA" id="ARBA00010679"/>
    </source>
</evidence>
<dbReference type="SUPFAM" id="SSF48150">
    <property type="entry name" value="DNA-glycosylase"/>
    <property type="match status" value="1"/>
</dbReference>
<dbReference type="PANTHER" id="PTHR10242">
    <property type="entry name" value="8-OXOGUANINE DNA GLYCOSYLASE"/>
    <property type="match status" value="1"/>
</dbReference>